<comment type="similarity">
    <text evidence="3">Belongs to the lipoxygenase family.</text>
</comment>
<organism evidence="12 13">
    <name type="scientific">Pogona vitticeps</name>
    <name type="common">central bearded dragon</name>
    <dbReference type="NCBI Taxonomy" id="103695"/>
    <lineage>
        <taxon>Eukaryota</taxon>
        <taxon>Metazoa</taxon>
        <taxon>Chordata</taxon>
        <taxon>Craniata</taxon>
        <taxon>Vertebrata</taxon>
        <taxon>Euteleostomi</taxon>
        <taxon>Lepidosauria</taxon>
        <taxon>Squamata</taxon>
        <taxon>Bifurcata</taxon>
        <taxon>Unidentata</taxon>
        <taxon>Episquamata</taxon>
        <taxon>Toxicofera</taxon>
        <taxon>Iguania</taxon>
        <taxon>Acrodonta</taxon>
        <taxon>Agamidae</taxon>
        <taxon>Amphibolurinae</taxon>
        <taxon>Pogona</taxon>
    </lineage>
</organism>
<comment type="pathway">
    <text evidence="2">Lipid metabolism.</text>
</comment>
<dbReference type="Gene3D" id="3.10.450.60">
    <property type="match status" value="1"/>
</dbReference>
<keyword evidence="4" id="KW-0963">Cytoplasm</keyword>
<dbReference type="Gene3D" id="1.20.245.10">
    <property type="entry name" value="Lipoxygenase-1, Domain 5"/>
    <property type="match status" value="1"/>
</dbReference>
<proteinExistence type="inferred from homology"/>
<keyword evidence="7" id="KW-0560">Oxidoreductase</keyword>
<comment type="subcellular location">
    <subcellularLocation>
        <location evidence="1">Cytoplasm</location>
    </subcellularLocation>
</comment>
<evidence type="ECO:0000256" key="3">
    <source>
        <dbReference type="ARBA" id="ARBA00009419"/>
    </source>
</evidence>
<dbReference type="Gene3D" id="2.60.60.20">
    <property type="entry name" value="PLAT/LH2 domain"/>
    <property type="match status" value="1"/>
</dbReference>
<keyword evidence="5" id="KW-0479">Metal-binding</keyword>
<dbReference type="Pfam" id="PF01477">
    <property type="entry name" value="PLAT"/>
    <property type="match status" value="1"/>
</dbReference>
<accession>A0ABM5GQB1</accession>
<sequence length="682" mass="76848">MAAMAGATPSPVATYRIRVATGSSLCGGTMDSISITLVGSQGESPKFLLDKCGKDFSPGGVDEYEVSSPYDLGPILLVRLHKERYGIFPQTNWNCNFVDVTAPGGTVYRFPCYQWLIGYQTLELREGAAKTVSMDADNQLLLRHREKELQAKREAYKYKEYQPGWPKCLDADTVEDLHLNDRYSATKANAFNIQMVMAEIELKLKGLLDCKNSWRKLDDVRRAFWFYRSATAEYVSKHWAEDSFFGYQYLNGVNPVVIQRCAELPAKFPVTQEMVAKSLQKDTTLDQELKKGTIFVIDCQILEGAPGTVLNGSLQYVSAPLCLLHLNPQGEMIPIAIQLTQQPGPESPIFLPTDSEWDWALAKFWVRNSTFYIHEVLTHLLYTHLVVEVFLLATLHQLPTCHPVHKLLIPHFRHTLHINVLGRVNLFAPGGLIEQATGTGFRGVSHLLAKGLSTLTYSTLCLPDDLHNRGVESLPGYYYKEDGLKLWEAIKSFVSTIVGLYYKSDGAIKEDSELQAWVAEIFDQCFFRRESSGFPAHLETTAELTKYLTMVIFTCSIRHASVNNGQFDFGSWMPNYPSSMRKPPPTFKGGVTFQDVLDTLPDVSTTCNTLLILWLLSNEPGERRPLGCYPDEHFTEEGPKRAIAAFQKRLAEISEEIDKRNRGLPLPYHYLNPPEIENSTSI</sequence>
<keyword evidence="12" id="KW-1185">Reference proteome</keyword>
<evidence type="ECO:0000256" key="8">
    <source>
        <dbReference type="ARBA" id="ARBA00023098"/>
    </source>
</evidence>
<dbReference type="InterPro" id="IPR036392">
    <property type="entry name" value="PLAT/LH2_dom_sf"/>
</dbReference>
<feature type="domain" description="Lipoxygenase" evidence="11">
    <location>
        <begin position="131"/>
        <end position="682"/>
    </location>
</feature>
<keyword evidence="8" id="KW-0443">Lipid metabolism</keyword>
<dbReference type="InterPro" id="IPR000907">
    <property type="entry name" value="LipOase"/>
</dbReference>
<evidence type="ECO:0000313" key="12">
    <source>
        <dbReference type="Proteomes" id="UP001652642"/>
    </source>
</evidence>
<keyword evidence="6" id="KW-0223">Dioxygenase</keyword>
<evidence type="ECO:0000256" key="5">
    <source>
        <dbReference type="ARBA" id="ARBA00022723"/>
    </source>
</evidence>
<dbReference type="InterPro" id="IPR001024">
    <property type="entry name" value="PLAT/LH2_dom"/>
</dbReference>
<comment type="caution">
    <text evidence="9">Lacks conserved residue(s) required for the propagation of feature annotation.</text>
</comment>
<evidence type="ECO:0000256" key="9">
    <source>
        <dbReference type="PROSITE-ProRule" id="PRU00152"/>
    </source>
</evidence>
<dbReference type="RefSeq" id="XP_072859835.1">
    <property type="nucleotide sequence ID" value="XM_073003734.1"/>
</dbReference>
<dbReference type="CDD" id="cd01753">
    <property type="entry name" value="PLAT_LOX"/>
    <property type="match status" value="1"/>
</dbReference>
<evidence type="ECO:0000313" key="13">
    <source>
        <dbReference type="RefSeq" id="XP_072859835.1"/>
    </source>
</evidence>
<dbReference type="SUPFAM" id="SSF48484">
    <property type="entry name" value="Lipoxigenase"/>
    <property type="match status" value="1"/>
</dbReference>
<dbReference type="PRINTS" id="PR00087">
    <property type="entry name" value="LIPOXYGENASE"/>
</dbReference>
<dbReference type="Pfam" id="PF00305">
    <property type="entry name" value="Lipoxygenase"/>
    <property type="match status" value="1"/>
</dbReference>
<dbReference type="PROSITE" id="PS00081">
    <property type="entry name" value="LIPOXYGENASE_2"/>
    <property type="match status" value="1"/>
</dbReference>
<protein>
    <submittedName>
        <fullName evidence="13">Hydroperoxide isomerase ALOXE3-like</fullName>
    </submittedName>
</protein>
<dbReference type="InterPro" id="IPR042062">
    <property type="entry name" value="PLAT_LOX_verte"/>
</dbReference>
<reference evidence="13" key="1">
    <citation type="submission" date="2025-08" db="UniProtKB">
        <authorList>
            <consortium name="RefSeq"/>
        </authorList>
    </citation>
    <scope>IDENTIFICATION</scope>
</reference>
<evidence type="ECO:0000256" key="4">
    <source>
        <dbReference type="ARBA" id="ARBA00022490"/>
    </source>
</evidence>
<dbReference type="SMART" id="SM00308">
    <property type="entry name" value="LH2"/>
    <property type="match status" value="1"/>
</dbReference>
<dbReference type="PRINTS" id="PR00467">
    <property type="entry name" value="MAMLPOXGNASE"/>
</dbReference>
<dbReference type="PROSITE" id="PS51393">
    <property type="entry name" value="LIPOXYGENASE_3"/>
    <property type="match status" value="1"/>
</dbReference>
<dbReference type="InterPro" id="IPR001885">
    <property type="entry name" value="LipOase_mml"/>
</dbReference>
<evidence type="ECO:0000259" key="11">
    <source>
        <dbReference type="PROSITE" id="PS51393"/>
    </source>
</evidence>
<name>A0ABM5GQB1_9SAUR</name>
<dbReference type="SUPFAM" id="SSF49723">
    <property type="entry name" value="Lipase/lipooxygenase domain (PLAT/LH2 domain)"/>
    <property type="match status" value="1"/>
</dbReference>
<dbReference type="PANTHER" id="PTHR11771">
    <property type="entry name" value="LIPOXYGENASE"/>
    <property type="match status" value="1"/>
</dbReference>
<dbReference type="InterPro" id="IPR020834">
    <property type="entry name" value="LipOase_CS"/>
</dbReference>
<dbReference type="InterPro" id="IPR013819">
    <property type="entry name" value="LipOase_C"/>
</dbReference>
<evidence type="ECO:0000256" key="2">
    <source>
        <dbReference type="ARBA" id="ARBA00005189"/>
    </source>
</evidence>
<evidence type="ECO:0000256" key="6">
    <source>
        <dbReference type="ARBA" id="ARBA00022964"/>
    </source>
</evidence>
<dbReference type="Proteomes" id="UP001652642">
    <property type="component" value="Chromosome 6"/>
</dbReference>
<dbReference type="PROSITE" id="PS50095">
    <property type="entry name" value="PLAT"/>
    <property type="match status" value="1"/>
</dbReference>
<gene>
    <name evidence="13" type="primary">LOC110071138</name>
</gene>
<evidence type="ECO:0000256" key="7">
    <source>
        <dbReference type="ARBA" id="ARBA00023002"/>
    </source>
</evidence>
<evidence type="ECO:0000259" key="10">
    <source>
        <dbReference type="PROSITE" id="PS50095"/>
    </source>
</evidence>
<feature type="domain" description="PLAT" evidence="10">
    <location>
        <begin position="13"/>
        <end position="130"/>
    </location>
</feature>
<dbReference type="InterPro" id="IPR036226">
    <property type="entry name" value="LipOase_C_sf"/>
</dbReference>
<dbReference type="GeneID" id="110071138"/>
<evidence type="ECO:0000256" key="1">
    <source>
        <dbReference type="ARBA" id="ARBA00004496"/>
    </source>
</evidence>